<dbReference type="EMBL" id="JAVTTP010000001">
    <property type="protein sequence ID" value="MDT7828275.1"/>
    <property type="molecule type" value="Genomic_DNA"/>
</dbReference>
<dbReference type="InterPro" id="IPR011041">
    <property type="entry name" value="Quinoprot_gluc/sorb_DH_b-prop"/>
</dbReference>
<dbReference type="SUPFAM" id="SSF48371">
    <property type="entry name" value="ARM repeat"/>
    <property type="match status" value="1"/>
</dbReference>
<protein>
    <submittedName>
        <fullName evidence="6">DUF6807 family protein</fullName>
    </submittedName>
</protein>
<gene>
    <name evidence="6" type="ORF">RQM65_06335</name>
</gene>
<dbReference type="NCBIfam" id="TIGR02603">
    <property type="entry name" value="CxxCH_TIGR02603"/>
    <property type="match status" value="1"/>
</dbReference>
<dbReference type="SUPFAM" id="SSF50952">
    <property type="entry name" value="Soluble quinoprotein glucose dehydrogenase"/>
    <property type="match status" value="1"/>
</dbReference>
<dbReference type="Proteomes" id="UP001250656">
    <property type="component" value="Unassembled WGS sequence"/>
</dbReference>
<dbReference type="Gene3D" id="2.120.10.30">
    <property type="entry name" value="TolB, C-terminal domain"/>
    <property type="match status" value="1"/>
</dbReference>
<dbReference type="InterPro" id="IPR013427">
    <property type="entry name" value="Haem-bd_dom_put"/>
</dbReference>
<dbReference type="InterPro" id="IPR036909">
    <property type="entry name" value="Cyt_c-like_dom_sf"/>
</dbReference>
<dbReference type="InterPro" id="IPR055557">
    <property type="entry name" value="DUF7133"/>
</dbReference>
<dbReference type="Gene3D" id="1.10.760.10">
    <property type="entry name" value="Cytochrome c-like domain"/>
    <property type="match status" value="1"/>
</dbReference>
<dbReference type="PANTHER" id="PTHR33546:SF1">
    <property type="entry name" value="LARGE, MULTIFUNCTIONAL SECRETED PROTEIN"/>
    <property type="match status" value="1"/>
</dbReference>
<evidence type="ECO:0000256" key="3">
    <source>
        <dbReference type="ARBA" id="ARBA00023004"/>
    </source>
</evidence>
<evidence type="ECO:0000256" key="4">
    <source>
        <dbReference type="PROSITE-ProRule" id="PRU00433"/>
    </source>
</evidence>
<dbReference type="SUPFAM" id="SSF46626">
    <property type="entry name" value="Cytochrome c"/>
    <property type="match status" value="1"/>
</dbReference>
<keyword evidence="3 4" id="KW-0408">Iron</keyword>
<evidence type="ECO:0000256" key="1">
    <source>
        <dbReference type="ARBA" id="ARBA00022617"/>
    </source>
</evidence>
<sequence length="1300" mass="145299">MKRLLILLIGITCLMACKQKKEKEVASTDQKEADFLIEKTDTEIKVFSDGGTAALVTQNAEPGFRPYIHPILAPGTEAELTQYSPGHHKHQTGLYWGFTRVNGEGASPGELKKWFYDPDKPEEIQKKIGRDFFHNPGGDHWQRVSMEVLTAEGEEVKWKTVYNMLGEDKRPILKETQTWTFTQKMDKYFLSLVWEGEALEDITVNEFDYGGLFLRMPWEKGIEGEVVNAALQKNGKANGQRAMWVDVGMEIDGLDEIDGWGHIAIFDHTGNQGYPQPWRVDGQFGVGPVLAKSGDWQIKKGETKIFQHQVVAYSGKFEDLLVNDLWSDYVGDKGMYNTASLWEIAKQEGRDAKFLNPGEAVEAMTVKEGYKVNAFASEPMITQPIAFCWDDRGRMWVAENRDYESRKEGFSNSGDSRILILEDTDRDGVADSKKVFMEGIPFPSAIAVGHGGVFIGAPPNLLFVPDKNGDDKADEKDIKVLLTGWGIRDRHETINSFHWGPDGWLYGLEGFATPSVIRKPKGKGRLYTKGEEFPKDLLEAEGVDVNGGVWRYHPIKDRFEVVAHGFSNPWGIDYDSKGQLFISACVIPHMFHVFPGGIYHRQGGQHFNPYVYEDIKTIVDHRHRSAHGGARIYQSDAFPESERGRLFMANIHDHGVLSDILSPNGSGFTASHGDDFMMANNAQFVGFSMEVGPAGDLYVLDWHDADICGDAVLNKDTGRVFRISPEKSLAENWAGRFEDLNKKSDRELVELQLSKSNWHAQRARVILQYRASDQALESAAVSRLNDLLANNKSEDTRLRALWSLWITKNISASRLLDLLADKDQYVRSWAIQFLVEDENPSTAAVKRFVSLAKKESSPVVRRYLAGALQRMYEEDRWDIASALVQYKEDADDPNIPLMLWFGIEPLVADRPEKALIMAKQSEIPSLTQKIARRLVDGNQMEQLIAEIGERSDVRADLLNGLLSGMEGNSELKEPSNWAATYKRLQSDPELSPMADKIAQSFGNAEVAEKFLAIINDPGGNLEEKKNAIQGLAANQNSALQKMIPTLLENPELRSEAIKAIAAYDSQDLGRALFEKYSSLSPTEKEEAILTMASRPMYGRVLGNALKNGTIPKSDIPAHAVLQLRAVLGNGFVEIWGPIDDISQTLQVEYKKYSALLTDEAVSNADPSKGKEIYRRTCAACHMLHGEGGKIGPDLTGSNRTNTTYLMSNILNPSGDVQDDYKLVVVTTQDGRTYSGNIIGENDRNITLRVVGREPININKSQILTRDVSEKSMMPEGLLNNLSDGEVLDLIAYLKKLQPTT</sequence>
<dbReference type="InterPro" id="IPR011989">
    <property type="entry name" value="ARM-like"/>
</dbReference>
<dbReference type="PROSITE" id="PS51007">
    <property type="entry name" value="CYTC"/>
    <property type="match status" value="1"/>
</dbReference>
<dbReference type="Pfam" id="PF14100">
    <property type="entry name" value="DUF6807"/>
    <property type="match status" value="1"/>
</dbReference>
<dbReference type="Gene3D" id="1.25.10.10">
    <property type="entry name" value="Leucine-rich Repeat Variant"/>
    <property type="match status" value="1"/>
</dbReference>
<evidence type="ECO:0000259" key="5">
    <source>
        <dbReference type="PROSITE" id="PS51007"/>
    </source>
</evidence>
<feature type="domain" description="Cytochrome c" evidence="5">
    <location>
        <begin position="1164"/>
        <end position="1297"/>
    </location>
</feature>
<evidence type="ECO:0000313" key="7">
    <source>
        <dbReference type="Proteomes" id="UP001250656"/>
    </source>
</evidence>
<dbReference type="NCBIfam" id="TIGR02604">
    <property type="entry name" value="Piru_Ver_Nterm"/>
    <property type="match status" value="1"/>
</dbReference>
<dbReference type="InterPro" id="IPR009056">
    <property type="entry name" value="Cyt_c-like_dom"/>
</dbReference>
<dbReference type="InterPro" id="IPR013428">
    <property type="entry name" value="Membrane-bound_put_N"/>
</dbReference>
<dbReference type="PANTHER" id="PTHR33546">
    <property type="entry name" value="LARGE, MULTIFUNCTIONAL SECRETED PROTEIN-RELATED"/>
    <property type="match status" value="1"/>
</dbReference>
<reference evidence="6 7" key="1">
    <citation type="submission" date="2023-09" db="EMBL/GenBank/DDBJ databases">
        <title>Novel taxa isolated from Blanes Bay.</title>
        <authorList>
            <person name="Rey-Velasco X."/>
            <person name="Lucena T."/>
        </authorList>
    </citation>
    <scope>NUCLEOTIDE SEQUENCE [LARGE SCALE GENOMIC DNA]</scope>
    <source>
        <strain evidence="6 7">S334</strain>
    </source>
</reference>
<dbReference type="Pfam" id="PF23500">
    <property type="entry name" value="DUF7133"/>
    <property type="match status" value="1"/>
</dbReference>
<evidence type="ECO:0000313" key="6">
    <source>
        <dbReference type="EMBL" id="MDT7828275.1"/>
    </source>
</evidence>
<name>A0ABU3L3E8_9FLAO</name>
<comment type="caution">
    <text evidence="6">The sequence shown here is derived from an EMBL/GenBank/DDBJ whole genome shotgun (WGS) entry which is preliminary data.</text>
</comment>
<dbReference type="InterPro" id="IPR011042">
    <property type="entry name" value="6-blade_b-propeller_TolB-like"/>
</dbReference>
<keyword evidence="1 4" id="KW-0349">Heme</keyword>
<proteinExistence type="predicted"/>
<dbReference type="RefSeq" id="WP_314013509.1">
    <property type="nucleotide sequence ID" value="NZ_JAVTTP010000001.1"/>
</dbReference>
<accession>A0ABU3L3E8</accession>
<dbReference type="InterPro" id="IPR029475">
    <property type="entry name" value="DUF6807"/>
</dbReference>
<keyword evidence="2 4" id="KW-0479">Metal-binding</keyword>
<dbReference type="InterPro" id="IPR016024">
    <property type="entry name" value="ARM-type_fold"/>
</dbReference>
<organism evidence="6 7">
    <name type="scientific">Pricia mediterranea</name>
    <dbReference type="NCBI Taxonomy" id="3076079"/>
    <lineage>
        <taxon>Bacteria</taxon>
        <taxon>Pseudomonadati</taxon>
        <taxon>Bacteroidota</taxon>
        <taxon>Flavobacteriia</taxon>
        <taxon>Flavobacteriales</taxon>
        <taxon>Flavobacteriaceae</taxon>
        <taxon>Pricia</taxon>
    </lineage>
</organism>
<dbReference type="Pfam" id="PF13442">
    <property type="entry name" value="Cytochrome_CBB3"/>
    <property type="match status" value="1"/>
</dbReference>
<keyword evidence="7" id="KW-1185">Reference proteome</keyword>
<evidence type="ECO:0000256" key="2">
    <source>
        <dbReference type="ARBA" id="ARBA00022723"/>
    </source>
</evidence>